<dbReference type="Pfam" id="PF15749">
    <property type="entry name" value="MRNIP"/>
    <property type="match status" value="1"/>
</dbReference>
<accession>A0A9X0A6M0</accession>
<dbReference type="PANTHER" id="PTHR15863">
    <property type="entry name" value="MRN COMPLEX-INTERACTING PROTEIN"/>
    <property type="match status" value="1"/>
</dbReference>
<name>A0A9X0A6M0_9CNID</name>
<feature type="domain" description="MRN complex-interacting protein N-terminal" evidence="1">
    <location>
        <begin position="7"/>
        <end position="101"/>
    </location>
</feature>
<dbReference type="EMBL" id="MU825396">
    <property type="protein sequence ID" value="KAJ7394307.1"/>
    <property type="molecule type" value="Genomic_DNA"/>
</dbReference>
<dbReference type="GO" id="GO:0007095">
    <property type="term" value="P:mitotic G2 DNA damage checkpoint signaling"/>
    <property type="evidence" value="ECO:0007669"/>
    <property type="project" value="TreeGrafter"/>
</dbReference>
<dbReference type="GO" id="GO:0003682">
    <property type="term" value="F:chromatin binding"/>
    <property type="evidence" value="ECO:0007669"/>
    <property type="project" value="TreeGrafter"/>
</dbReference>
<proteinExistence type="predicted"/>
<dbReference type="AlphaFoldDB" id="A0A9X0A6M0"/>
<dbReference type="Proteomes" id="UP001163046">
    <property type="component" value="Unassembled WGS sequence"/>
</dbReference>
<dbReference type="OrthoDB" id="5960226at2759"/>
<organism evidence="2 3">
    <name type="scientific">Desmophyllum pertusum</name>
    <dbReference type="NCBI Taxonomy" id="174260"/>
    <lineage>
        <taxon>Eukaryota</taxon>
        <taxon>Metazoa</taxon>
        <taxon>Cnidaria</taxon>
        <taxon>Anthozoa</taxon>
        <taxon>Hexacorallia</taxon>
        <taxon>Scleractinia</taxon>
        <taxon>Caryophylliina</taxon>
        <taxon>Caryophylliidae</taxon>
        <taxon>Desmophyllum</taxon>
    </lineage>
</organism>
<protein>
    <recommendedName>
        <fullName evidence="1">MRN complex-interacting protein N-terminal domain-containing protein</fullName>
    </recommendedName>
</protein>
<gene>
    <name evidence="2" type="ORF">OS493_000109</name>
</gene>
<dbReference type="InterPro" id="IPR032739">
    <property type="entry name" value="MRNIP"/>
</dbReference>
<sequence length="170" mass="19363">MVQEFMILRCFSCTTFQVHQVKKSKKWVCKVCGEKQSVKKVYAQGSGQDCRKHVQKLNMKCGEAQKAKDLASDINDENSKNTNHEVDHTGLTKGDSKWEKFLEVNASDDNGSEDFVGFNVTTERDVFDKASSRGKRKLVWQHGKSSTNHRGKDRKRVQMRTKSMLVICTG</sequence>
<comment type="caution">
    <text evidence="2">The sequence shown here is derived from an EMBL/GenBank/DDBJ whole genome shotgun (WGS) entry which is preliminary data.</text>
</comment>
<evidence type="ECO:0000259" key="1">
    <source>
        <dbReference type="Pfam" id="PF15749"/>
    </source>
</evidence>
<keyword evidence="3" id="KW-1185">Reference proteome</keyword>
<evidence type="ECO:0000313" key="2">
    <source>
        <dbReference type="EMBL" id="KAJ7394307.1"/>
    </source>
</evidence>
<dbReference type="PANTHER" id="PTHR15863:SF2">
    <property type="entry name" value="MRN COMPLEX-INTERACTING PROTEIN"/>
    <property type="match status" value="1"/>
</dbReference>
<evidence type="ECO:0000313" key="3">
    <source>
        <dbReference type="Proteomes" id="UP001163046"/>
    </source>
</evidence>
<dbReference type="InterPro" id="IPR049472">
    <property type="entry name" value="MRNIP_N"/>
</dbReference>
<dbReference type="GO" id="GO:0005634">
    <property type="term" value="C:nucleus"/>
    <property type="evidence" value="ECO:0007669"/>
    <property type="project" value="TreeGrafter"/>
</dbReference>
<reference evidence="2" key="1">
    <citation type="submission" date="2023-01" db="EMBL/GenBank/DDBJ databases">
        <title>Genome assembly of the deep-sea coral Lophelia pertusa.</title>
        <authorList>
            <person name="Herrera S."/>
            <person name="Cordes E."/>
        </authorList>
    </citation>
    <scope>NUCLEOTIDE SEQUENCE</scope>
    <source>
        <strain evidence="2">USNM1676648</strain>
        <tissue evidence="2">Polyp</tissue>
    </source>
</reference>